<name>A0A5B7K054_PORTR</name>
<feature type="transmembrane region" description="Helical" evidence="1">
    <location>
        <begin position="29"/>
        <end position="56"/>
    </location>
</feature>
<keyword evidence="3" id="KW-1185">Reference proteome</keyword>
<proteinExistence type="predicted"/>
<accession>A0A5B7K054</accession>
<evidence type="ECO:0000256" key="1">
    <source>
        <dbReference type="SAM" id="Phobius"/>
    </source>
</evidence>
<organism evidence="2 3">
    <name type="scientific">Portunus trituberculatus</name>
    <name type="common">Swimming crab</name>
    <name type="synonym">Neptunus trituberculatus</name>
    <dbReference type="NCBI Taxonomy" id="210409"/>
    <lineage>
        <taxon>Eukaryota</taxon>
        <taxon>Metazoa</taxon>
        <taxon>Ecdysozoa</taxon>
        <taxon>Arthropoda</taxon>
        <taxon>Crustacea</taxon>
        <taxon>Multicrustacea</taxon>
        <taxon>Malacostraca</taxon>
        <taxon>Eumalacostraca</taxon>
        <taxon>Eucarida</taxon>
        <taxon>Decapoda</taxon>
        <taxon>Pleocyemata</taxon>
        <taxon>Brachyura</taxon>
        <taxon>Eubrachyura</taxon>
        <taxon>Portunoidea</taxon>
        <taxon>Portunidae</taxon>
        <taxon>Portuninae</taxon>
        <taxon>Portunus</taxon>
    </lineage>
</organism>
<sequence length="172" mass="20063">MVPSFPLHPVYFTYLPRLLPLPPVSSTSFFFPFSSFSLSCFFYLFLFLFVLVLTLALCSSVSFTSFFSLISFILHIFILPFPIFVSFPCFPSLIFFFSFPAPLFALRSLFQRVLTFLYYLGAFHVEEEEEEEEEEEGIFIIQYRQMLLQNLTKCYVLLWGCEGMPCSLEIAL</sequence>
<comment type="caution">
    <text evidence="2">The sequence shown here is derived from an EMBL/GenBank/DDBJ whole genome shotgun (WGS) entry which is preliminary data.</text>
</comment>
<protein>
    <submittedName>
        <fullName evidence="2">Uncharacterized protein</fullName>
    </submittedName>
</protein>
<evidence type="ECO:0000313" key="3">
    <source>
        <dbReference type="Proteomes" id="UP000324222"/>
    </source>
</evidence>
<feature type="transmembrane region" description="Helical" evidence="1">
    <location>
        <begin position="90"/>
        <end position="110"/>
    </location>
</feature>
<feature type="transmembrane region" description="Helical" evidence="1">
    <location>
        <begin position="63"/>
        <end position="84"/>
    </location>
</feature>
<keyword evidence="1" id="KW-0472">Membrane</keyword>
<keyword evidence="1" id="KW-1133">Transmembrane helix</keyword>
<dbReference type="Proteomes" id="UP000324222">
    <property type="component" value="Unassembled WGS sequence"/>
</dbReference>
<gene>
    <name evidence="2" type="ORF">E2C01_093952</name>
</gene>
<dbReference type="EMBL" id="VSRR010114678">
    <property type="protein sequence ID" value="MPC98578.1"/>
    <property type="molecule type" value="Genomic_DNA"/>
</dbReference>
<dbReference type="AlphaFoldDB" id="A0A5B7K054"/>
<evidence type="ECO:0000313" key="2">
    <source>
        <dbReference type="EMBL" id="MPC98578.1"/>
    </source>
</evidence>
<keyword evidence="1" id="KW-0812">Transmembrane</keyword>
<reference evidence="2 3" key="1">
    <citation type="submission" date="2019-05" db="EMBL/GenBank/DDBJ databases">
        <title>Another draft genome of Portunus trituberculatus and its Hox gene families provides insights of decapod evolution.</title>
        <authorList>
            <person name="Jeong J.-H."/>
            <person name="Song I."/>
            <person name="Kim S."/>
            <person name="Choi T."/>
            <person name="Kim D."/>
            <person name="Ryu S."/>
            <person name="Kim W."/>
        </authorList>
    </citation>
    <scope>NUCLEOTIDE SEQUENCE [LARGE SCALE GENOMIC DNA]</scope>
    <source>
        <tissue evidence="2">Muscle</tissue>
    </source>
</reference>